<reference evidence="2 3" key="1">
    <citation type="submission" date="2024-05" db="EMBL/GenBank/DDBJ databases">
        <title>The nuclear and mitochondrial genome assemblies of Tetragonisca angustula (Apidae: Meliponini), a tiny yet remarkable pollinator in the Neotropics.</title>
        <authorList>
            <person name="Ferrari R."/>
            <person name="Ricardo P.C."/>
            <person name="Dias F.C."/>
            <person name="Araujo N.S."/>
            <person name="Soares D.O."/>
            <person name="Zhou Q.-S."/>
            <person name="Zhu C.-D."/>
            <person name="Coutinho L."/>
            <person name="Airas M.C."/>
            <person name="Batista T.M."/>
        </authorList>
    </citation>
    <scope>NUCLEOTIDE SEQUENCE [LARGE SCALE GENOMIC DNA]</scope>
    <source>
        <strain evidence="2">ASF017062</strain>
        <tissue evidence="2">Abdomen</tissue>
    </source>
</reference>
<feature type="transmembrane region" description="Helical" evidence="1">
    <location>
        <begin position="6"/>
        <end position="23"/>
    </location>
</feature>
<accession>A0AAW0ZNP5</accession>
<evidence type="ECO:0000256" key="1">
    <source>
        <dbReference type="SAM" id="Phobius"/>
    </source>
</evidence>
<dbReference type="Proteomes" id="UP001432146">
    <property type="component" value="Unassembled WGS sequence"/>
</dbReference>
<keyword evidence="1" id="KW-1133">Transmembrane helix</keyword>
<organism evidence="2 3">
    <name type="scientific">Tetragonisca angustula</name>
    <dbReference type="NCBI Taxonomy" id="166442"/>
    <lineage>
        <taxon>Eukaryota</taxon>
        <taxon>Metazoa</taxon>
        <taxon>Ecdysozoa</taxon>
        <taxon>Arthropoda</taxon>
        <taxon>Hexapoda</taxon>
        <taxon>Insecta</taxon>
        <taxon>Pterygota</taxon>
        <taxon>Neoptera</taxon>
        <taxon>Endopterygota</taxon>
        <taxon>Hymenoptera</taxon>
        <taxon>Apocrita</taxon>
        <taxon>Aculeata</taxon>
        <taxon>Apoidea</taxon>
        <taxon>Anthophila</taxon>
        <taxon>Apidae</taxon>
        <taxon>Tetragonisca</taxon>
    </lineage>
</organism>
<dbReference type="AlphaFoldDB" id="A0AAW0ZNP5"/>
<evidence type="ECO:0000313" key="3">
    <source>
        <dbReference type="Proteomes" id="UP001432146"/>
    </source>
</evidence>
<evidence type="ECO:0008006" key="4">
    <source>
        <dbReference type="Google" id="ProtNLM"/>
    </source>
</evidence>
<sequence length="90" mass="10423">MTLSLYFSVFWIIGIVWTVYYWCSENSCKNRVIFDLNSGNGNNIMSIDSSDVSDDESSNCNKKRLKYEIKTRWPSSISISDVRYGSMELI</sequence>
<keyword evidence="1" id="KW-0812">Transmembrane</keyword>
<comment type="caution">
    <text evidence="2">The sequence shown here is derived from an EMBL/GenBank/DDBJ whole genome shotgun (WGS) entry which is preliminary data.</text>
</comment>
<dbReference type="EMBL" id="JAWNGG020000152">
    <property type="protein sequence ID" value="KAK9299275.1"/>
    <property type="molecule type" value="Genomic_DNA"/>
</dbReference>
<keyword evidence="1" id="KW-0472">Membrane</keyword>
<keyword evidence="3" id="KW-1185">Reference proteome</keyword>
<name>A0AAW0ZNP5_9HYME</name>
<protein>
    <recommendedName>
        <fullName evidence="4">ATP synthase F0 subunit 8</fullName>
    </recommendedName>
</protein>
<gene>
    <name evidence="2" type="ORF">QLX08_007637</name>
</gene>
<proteinExistence type="predicted"/>
<evidence type="ECO:0000313" key="2">
    <source>
        <dbReference type="EMBL" id="KAK9299275.1"/>
    </source>
</evidence>